<keyword evidence="4" id="KW-0813">Transport</keyword>
<keyword evidence="2" id="KW-0479">Metal-binding</keyword>
<dbReference type="InterPro" id="IPR009050">
    <property type="entry name" value="Globin-like_sf"/>
</dbReference>
<evidence type="ECO:0000256" key="1">
    <source>
        <dbReference type="ARBA" id="ARBA00022617"/>
    </source>
</evidence>
<reference evidence="7" key="1">
    <citation type="journal article" date="2016" name="Sci. Rep.">
        <title>Molecular characterization of firefly nuptial gifts: a multi-omics approach sheds light on postcopulatory sexual selection.</title>
        <authorList>
            <person name="Al-Wathiqui N."/>
            <person name="Fallon T.R."/>
            <person name="South A."/>
            <person name="Weng J.K."/>
            <person name="Lewis S.M."/>
        </authorList>
    </citation>
    <scope>NUCLEOTIDE SEQUENCE</scope>
</reference>
<dbReference type="PANTHER" id="PTHR46458:SF5">
    <property type="entry name" value="GLOBIN FAMILY PROFILE DOMAIN-CONTAINING PROTEIN"/>
    <property type="match status" value="1"/>
</dbReference>
<comment type="similarity">
    <text evidence="4">Belongs to the globin family.</text>
</comment>
<dbReference type="GO" id="GO:0020037">
    <property type="term" value="F:heme binding"/>
    <property type="evidence" value="ECO:0007669"/>
    <property type="project" value="InterPro"/>
</dbReference>
<keyword evidence="4" id="KW-0561">Oxygen transport</keyword>
<keyword evidence="3" id="KW-0408">Iron</keyword>
<dbReference type="AlphaFoldDB" id="A0A1Y1L594"/>
<evidence type="ECO:0000256" key="2">
    <source>
        <dbReference type="ARBA" id="ARBA00022723"/>
    </source>
</evidence>
<dbReference type="Pfam" id="PF00042">
    <property type="entry name" value="Globin"/>
    <property type="match status" value="1"/>
</dbReference>
<accession>A0A1Y1L594</accession>
<evidence type="ECO:0000256" key="4">
    <source>
        <dbReference type="RuleBase" id="RU000356"/>
    </source>
</evidence>
<feature type="domain" description="Globin" evidence="6">
    <location>
        <begin position="34"/>
        <end position="183"/>
    </location>
</feature>
<evidence type="ECO:0000313" key="7">
    <source>
        <dbReference type="EMBL" id="JAV66267.1"/>
    </source>
</evidence>
<name>A0A1Y1L594_PHOPY</name>
<dbReference type="GO" id="GO:0005344">
    <property type="term" value="F:oxygen carrier activity"/>
    <property type="evidence" value="ECO:0007669"/>
    <property type="project" value="UniProtKB-KW"/>
</dbReference>
<dbReference type="Gene3D" id="1.10.490.10">
    <property type="entry name" value="Globins"/>
    <property type="match status" value="1"/>
</dbReference>
<dbReference type="InterPro" id="IPR012292">
    <property type="entry name" value="Globin/Proto"/>
</dbReference>
<feature type="region of interest" description="Disordered" evidence="5">
    <location>
        <begin position="10"/>
        <end position="34"/>
    </location>
</feature>
<evidence type="ECO:0000256" key="3">
    <source>
        <dbReference type="ARBA" id="ARBA00023004"/>
    </source>
</evidence>
<evidence type="ECO:0000256" key="5">
    <source>
        <dbReference type="SAM" id="MobiDB-lite"/>
    </source>
</evidence>
<dbReference type="PANTHER" id="PTHR46458">
    <property type="entry name" value="BLR2807 PROTEIN"/>
    <property type="match status" value="1"/>
</dbReference>
<organism evidence="7">
    <name type="scientific">Photinus pyralis</name>
    <name type="common">Common eastern firefly</name>
    <name type="synonym">Lampyris pyralis</name>
    <dbReference type="NCBI Taxonomy" id="7054"/>
    <lineage>
        <taxon>Eukaryota</taxon>
        <taxon>Metazoa</taxon>
        <taxon>Ecdysozoa</taxon>
        <taxon>Arthropoda</taxon>
        <taxon>Hexapoda</taxon>
        <taxon>Insecta</taxon>
        <taxon>Pterygota</taxon>
        <taxon>Neoptera</taxon>
        <taxon>Endopterygota</taxon>
        <taxon>Coleoptera</taxon>
        <taxon>Polyphaga</taxon>
        <taxon>Elateriformia</taxon>
        <taxon>Elateroidea</taxon>
        <taxon>Lampyridae</taxon>
        <taxon>Lampyrinae</taxon>
        <taxon>Photinus</taxon>
    </lineage>
</organism>
<keyword evidence="1 4" id="KW-0349">Heme</keyword>
<evidence type="ECO:0000259" key="6">
    <source>
        <dbReference type="PROSITE" id="PS01033"/>
    </source>
</evidence>
<protein>
    <recommendedName>
        <fullName evidence="6">Globin domain-containing protein</fullName>
    </recommendedName>
</protein>
<proteinExistence type="inferred from homology"/>
<dbReference type="InterPro" id="IPR000971">
    <property type="entry name" value="Globin"/>
</dbReference>
<dbReference type="GO" id="GO:0019825">
    <property type="term" value="F:oxygen binding"/>
    <property type="evidence" value="ECO:0007669"/>
    <property type="project" value="InterPro"/>
</dbReference>
<dbReference type="InterPro" id="IPR050532">
    <property type="entry name" value="Globin-like_OT"/>
</dbReference>
<dbReference type="SUPFAM" id="SSF46458">
    <property type="entry name" value="Globin-like"/>
    <property type="match status" value="1"/>
</dbReference>
<dbReference type="EMBL" id="GEZM01070822">
    <property type="protein sequence ID" value="JAV66267.1"/>
    <property type="molecule type" value="Transcribed_RNA"/>
</dbReference>
<dbReference type="GO" id="GO:0046872">
    <property type="term" value="F:metal ion binding"/>
    <property type="evidence" value="ECO:0007669"/>
    <property type="project" value="UniProtKB-KW"/>
</dbReference>
<dbReference type="EMBL" id="GEZM01070823">
    <property type="protein sequence ID" value="JAV66266.1"/>
    <property type="molecule type" value="Transcribed_RNA"/>
</dbReference>
<sequence length="189" mass="21219">MGCKLGKLAASSTGGAGLKTEEPPPPAPTDPRLPLTARQKYTIVASWKGISRAMESTGMNMFLRLFEEHNELLSLFNKFRELKNKDQQINSLELAEHASTVMETIDEAIRTLDNIDSFLEYVHQVGASHRKVQGFKAEYFWKIEAPFLAAVKQTLGDRYTENVEAIYHITIKFILETLVKGYNNANSPA</sequence>
<dbReference type="PROSITE" id="PS01033">
    <property type="entry name" value="GLOBIN"/>
    <property type="match status" value="1"/>
</dbReference>